<dbReference type="KEGG" id="pchm:VFPPC_18267"/>
<proteinExistence type="predicted"/>
<evidence type="ECO:0000256" key="1">
    <source>
        <dbReference type="SAM" id="MobiDB-lite"/>
    </source>
</evidence>
<keyword evidence="3" id="KW-1185">Reference proteome</keyword>
<dbReference type="Proteomes" id="UP000078397">
    <property type="component" value="Unassembled WGS sequence"/>
</dbReference>
<sequence>MQQEAGKPILLDIPAGCIAETTQRNVPDIDVIVQELANMDKRLRSFRKRQREAIEESSLTYSSIDSENDSPEHINSRQDLVN</sequence>
<dbReference type="AlphaFoldDB" id="A0A219APR1"/>
<protein>
    <submittedName>
        <fullName evidence="2">Uncharacterized protein</fullName>
    </submittedName>
</protein>
<organism evidence="2 3">
    <name type="scientific">Pochonia chlamydosporia 170</name>
    <dbReference type="NCBI Taxonomy" id="1380566"/>
    <lineage>
        <taxon>Eukaryota</taxon>
        <taxon>Fungi</taxon>
        <taxon>Dikarya</taxon>
        <taxon>Ascomycota</taxon>
        <taxon>Pezizomycotina</taxon>
        <taxon>Sordariomycetes</taxon>
        <taxon>Hypocreomycetidae</taxon>
        <taxon>Hypocreales</taxon>
        <taxon>Clavicipitaceae</taxon>
        <taxon>Pochonia</taxon>
    </lineage>
</organism>
<evidence type="ECO:0000313" key="2">
    <source>
        <dbReference type="EMBL" id="OWT42599.1"/>
    </source>
</evidence>
<comment type="caution">
    <text evidence="2">The sequence shown here is derived from an EMBL/GenBank/DDBJ whole genome shotgun (WGS) entry which is preliminary data.</text>
</comment>
<feature type="region of interest" description="Disordered" evidence="1">
    <location>
        <begin position="56"/>
        <end position="82"/>
    </location>
</feature>
<gene>
    <name evidence="2" type="ORF">VFPPC_18267</name>
</gene>
<dbReference type="EMBL" id="LSBJ02000010">
    <property type="protein sequence ID" value="OWT42599.1"/>
    <property type="molecule type" value="Genomic_DNA"/>
</dbReference>
<dbReference type="GeneID" id="33937102"/>
<evidence type="ECO:0000313" key="3">
    <source>
        <dbReference type="Proteomes" id="UP000078397"/>
    </source>
</evidence>
<reference evidence="2 3" key="1">
    <citation type="journal article" date="2016" name="PLoS Pathog.">
        <title>Biosynthesis of antibiotic leucinostatins in bio-control fungus Purpureocillium lilacinum and their inhibition on phytophthora revealed by genome mining.</title>
        <authorList>
            <person name="Wang G."/>
            <person name="Liu Z."/>
            <person name="Lin R."/>
            <person name="Li E."/>
            <person name="Mao Z."/>
            <person name="Ling J."/>
            <person name="Yang Y."/>
            <person name="Yin W.B."/>
            <person name="Xie B."/>
        </authorList>
    </citation>
    <scope>NUCLEOTIDE SEQUENCE [LARGE SCALE GENOMIC DNA]</scope>
    <source>
        <strain evidence="2">170</strain>
    </source>
</reference>
<accession>A0A219APR1</accession>
<name>A0A219APR1_METCM</name>
<dbReference type="RefSeq" id="XP_022285091.1">
    <property type="nucleotide sequence ID" value="XM_022429909.1"/>
</dbReference>